<dbReference type="AlphaFoldDB" id="A0A0C3SA52"/>
<dbReference type="Proteomes" id="UP000053257">
    <property type="component" value="Unassembled WGS sequence"/>
</dbReference>
<feature type="non-terminal residue" evidence="2">
    <location>
        <position position="1"/>
    </location>
</feature>
<reference evidence="2 3" key="1">
    <citation type="journal article" date="2014" name="PLoS Genet.">
        <title>Analysis of the Phlebiopsis gigantea genome, transcriptome and secretome provides insight into its pioneer colonization strategies of wood.</title>
        <authorList>
            <person name="Hori C."/>
            <person name="Ishida T."/>
            <person name="Igarashi K."/>
            <person name="Samejima M."/>
            <person name="Suzuki H."/>
            <person name="Master E."/>
            <person name="Ferreira P."/>
            <person name="Ruiz-Duenas F.J."/>
            <person name="Held B."/>
            <person name="Canessa P."/>
            <person name="Larrondo L.F."/>
            <person name="Schmoll M."/>
            <person name="Druzhinina I.S."/>
            <person name="Kubicek C.P."/>
            <person name="Gaskell J.A."/>
            <person name="Kersten P."/>
            <person name="St John F."/>
            <person name="Glasner J."/>
            <person name="Sabat G."/>
            <person name="Splinter BonDurant S."/>
            <person name="Syed K."/>
            <person name="Yadav J."/>
            <person name="Mgbeahuruike A.C."/>
            <person name="Kovalchuk A."/>
            <person name="Asiegbu F.O."/>
            <person name="Lackner G."/>
            <person name="Hoffmeister D."/>
            <person name="Rencoret J."/>
            <person name="Gutierrez A."/>
            <person name="Sun H."/>
            <person name="Lindquist E."/>
            <person name="Barry K."/>
            <person name="Riley R."/>
            <person name="Grigoriev I.V."/>
            <person name="Henrissat B."/>
            <person name="Kues U."/>
            <person name="Berka R.M."/>
            <person name="Martinez A.T."/>
            <person name="Covert S.F."/>
            <person name="Blanchette R.A."/>
            <person name="Cullen D."/>
        </authorList>
    </citation>
    <scope>NUCLEOTIDE SEQUENCE [LARGE SCALE GENOMIC DNA]</scope>
    <source>
        <strain evidence="2 3">11061_1 CR5-6</strain>
    </source>
</reference>
<feature type="compositionally biased region" description="Low complexity" evidence="1">
    <location>
        <begin position="201"/>
        <end position="213"/>
    </location>
</feature>
<keyword evidence="3" id="KW-1185">Reference proteome</keyword>
<feature type="region of interest" description="Disordered" evidence="1">
    <location>
        <begin position="148"/>
        <end position="272"/>
    </location>
</feature>
<dbReference type="EMBL" id="KN840511">
    <property type="protein sequence ID" value="KIP06745.1"/>
    <property type="molecule type" value="Genomic_DNA"/>
</dbReference>
<feature type="compositionally biased region" description="Low complexity" evidence="1">
    <location>
        <begin position="183"/>
        <end position="192"/>
    </location>
</feature>
<proteinExistence type="predicted"/>
<feature type="compositionally biased region" description="Pro residues" evidence="1">
    <location>
        <begin position="214"/>
        <end position="234"/>
    </location>
</feature>
<feature type="compositionally biased region" description="Polar residues" evidence="1">
    <location>
        <begin position="248"/>
        <end position="272"/>
    </location>
</feature>
<evidence type="ECO:0000313" key="3">
    <source>
        <dbReference type="Proteomes" id="UP000053257"/>
    </source>
</evidence>
<name>A0A0C3SA52_PHLG1</name>
<evidence type="ECO:0000313" key="2">
    <source>
        <dbReference type="EMBL" id="KIP06745.1"/>
    </source>
</evidence>
<evidence type="ECO:0000256" key="1">
    <source>
        <dbReference type="SAM" id="MobiDB-lite"/>
    </source>
</evidence>
<organism evidence="2 3">
    <name type="scientific">Phlebiopsis gigantea (strain 11061_1 CR5-6)</name>
    <name type="common">White-rot fungus</name>
    <name type="synonym">Peniophora gigantea</name>
    <dbReference type="NCBI Taxonomy" id="745531"/>
    <lineage>
        <taxon>Eukaryota</taxon>
        <taxon>Fungi</taxon>
        <taxon>Dikarya</taxon>
        <taxon>Basidiomycota</taxon>
        <taxon>Agaricomycotina</taxon>
        <taxon>Agaricomycetes</taxon>
        <taxon>Polyporales</taxon>
        <taxon>Phanerochaetaceae</taxon>
        <taxon>Phlebiopsis</taxon>
    </lineage>
</organism>
<feature type="compositionally biased region" description="Pro residues" evidence="1">
    <location>
        <begin position="148"/>
        <end position="182"/>
    </location>
</feature>
<accession>A0A0C3SA52</accession>
<feature type="compositionally biased region" description="Basic and acidic residues" evidence="1">
    <location>
        <begin position="57"/>
        <end position="70"/>
    </location>
</feature>
<sequence length="308" mass="31485">AGGGHHQGGVWRAGPNPDACFVAEAWKPVAAPHTASPYILRIRPAAALSSSPSHPPMDAHDDGDALHDEDPALPVVTIHPGTPPEEARDEDARRALSSSPEPIRPVSPTGQPSVPVVSVPITQNILPPASEQTPAVAVSTPAFIPTPTAAPAPATAPAPAPTPAPATAPTPAPTPAPAPAPTTVPTVAVPVTHRIPPPPASERAPAATAAPTPTTAPNPPSPTLGSPPVPPPKPAQLSPRPAAAGLASTPTLPAQSAAQQPSPTRRHAPSSSPSNWHFLYNLEFIKYFCPYFPYPETSPYPGGPWYTL</sequence>
<dbReference type="HOGENOM" id="CLU_904785_0_0_1"/>
<protein>
    <submittedName>
        <fullName evidence="2">Uncharacterized protein</fullName>
    </submittedName>
</protein>
<feature type="region of interest" description="Disordered" evidence="1">
    <location>
        <begin position="47"/>
        <end position="115"/>
    </location>
</feature>
<gene>
    <name evidence="2" type="ORF">PHLGIDRAFT_514399</name>
</gene>